<proteinExistence type="predicted"/>
<dbReference type="EMBL" id="BK014752">
    <property type="protein sequence ID" value="DAD74103.1"/>
    <property type="molecule type" value="Genomic_DNA"/>
</dbReference>
<protein>
    <submittedName>
        <fullName evidence="1">Uncharacterized protein</fullName>
    </submittedName>
</protein>
<sequence length="74" mass="8245">MGIAECCQIMRDNDISVSEPIFTGMIQAGSFPAWAVPSIDTKGAAPLISRAGFMAWVKDFYKLEKVYTKEEPRE</sequence>
<name>A0A8S5LW69_9CAUD</name>
<accession>A0A8S5LW69</accession>
<reference evidence="1" key="1">
    <citation type="journal article" date="2021" name="Proc. Natl. Acad. Sci. U.S.A.">
        <title>A Catalog of Tens of Thousands of Viruses from Human Metagenomes Reveals Hidden Associations with Chronic Diseases.</title>
        <authorList>
            <person name="Tisza M.J."/>
            <person name="Buck C.B."/>
        </authorList>
    </citation>
    <scope>NUCLEOTIDE SEQUENCE</scope>
    <source>
        <strain evidence="1">CtqYq4</strain>
    </source>
</reference>
<organism evidence="1">
    <name type="scientific">Myoviridae sp. ctqYq4</name>
    <dbReference type="NCBI Taxonomy" id="2826702"/>
    <lineage>
        <taxon>Viruses</taxon>
        <taxon>Duplodnaviria</taxon>
        <taxon>Heunggongvirae</taxon>
        <taxon>Uroviricota</taxon>
        <taxon>Caudoviricetes</taxon>
    </lineage>
</organism>
<evidence type="ECO:0000313" key="1">
    <source>
        <dbReference type="EMBL" id="DAD74103.1"/>
    </source>
</evidence>